<reference evidence="1 2" key="1">
    <citation type="submission" date="2014-04" db="EMBL/GenBank/DDBJ databases">
        <authorList>
            <consortium name="DOE Joint Genome Institute"/>
            <person name="Kuo A."/>
            <person name="Ruytinx J."/>
            <person name="Rineau F."/>
            <person name="Colpaert J."/>
            <person name="Kohler A."/>
            <person name="Nagy L.G."/>
            <person name="Floudas D."/>
            <person name="Copeland A."/>
            <person name="Barry K.W."/>
            <person name="Cichocki N."/>
            <person name="Veneault-Fourrey C."/>
            <person name="LaButti K."/>
            <person name="Lindquist E.A."/>
            <person name="Lipzen A."/>
            <person name="Lundell T."/>
            <person name="Morin E."/>
            <person name="Murat C."/>
            <person name="Sun H."/>
            <person name="Tunlid A."/>
            <person name="Henrissat B."/>
            <person name="Grigoriev I.V."/>
            <person name="Hibbett D.S."/>
            <person name="Martin F."/>
            <person name="Nordberg H.P."/>
            <person name="Cantor M.N."/>
            <person name="Hua S.X."/>
        </authorList>
    </citation>
    <scope>NUCLEOTIDE SEQUENCE [LARGE SCALE GENOMIC DNA]</scope>
    <source>
        <strain evidence="1 2">UH-Slu-Lm8-n1</strain>
    </source>
</reference>
<dbReference type="AlphaFoldDB" id="A0A0D0BRS6"/>
<keyword evidence="2" id="KW-1185">Reference proteome</keyword>
<reference evidence="2" key="2">
    <citation type="submission" date="2015-01" db="EMBL/GenBank/DDBJ databases">
        <title>Evolutionary Origins and Diversification of the Mycorrhizal Mutualists.</title>
        <authorList>
            <consortium name="DOE Joint Genome Institute"/>
            <consortium name="Mycorrhizal Genomics Consortium"/>
            <person name="Kohler A."/>
            <person name="Kuo A."/>
            <person name="Nagy L.G."/>
            <person name="Floudas D."/>
            <person name="Copeland A."/>
            <person name="Barry K.W."/>
            <person name="Cichocki N."/>
            <person name="Veneault-Fourrey C."/>
            <person name="LaButti K."/>
            <person name="Lindquist E.A."/>
            <person name="Lipzen A."/>
            <person name="Lundell T."/>
            <person name="Morin E."/>
            <person name="Murat C."/>
            <person name="Riley R."/>
            <person name="Ohm R."/>
            <person name="Sun H."/>
            <person name="Tunlid A."/>
            <person name="Henrissat B."/>
            <person name="Grigoriev I.V."/>
            <person name="Hibbett D.S."/>
            <person name="Martin F."/>
        </authorList>
    </citation>
    <scope>NUCLEOTIDE SEQUENCE [LARGE SCALE GENOMIC DNA]</scope>
    <source>
        <strain evidence="2">UH-Slu-Lm8-n1</strain>
    </source>
</reference>
<dbReference type="Proteomes" id="UP000054485">
    <property type="component" value="Unassembled WGS sequence"/>
</dbReference>
<organism evidence="1 2">
    <name type="scientific">Suillus luteus UH-Slu-Lm8-n1</name>
    <dbReference type="NCBI Taxonomy" id="930992"/>
    <lineage>
        <taxon>Eukaryota</taxon>
        <taxon>Fungi</taxon>
        <taxon>Dikarya</taxon>
        <taxon>Basidiomycota</taxon>
        <taxon>Agaricomycotina</taxon>
        <taxon>Agaricomycetes</taxon>
        <taxon>Agaricomycetidae</taxon>
        <taxon>Boletales</taxon>
        <taxon>Suillineae</taxon>
        <taxon>Suillaceae</taxon>
        <taxon>Suillus</taxon>
    </lineage>
</organism>
<dbReference type="HOGENOM" id="CLU_2428533_0_0_1"/>
<gene>
    <name evidence="1" type="ORF">CY34DRAFT_494445</name>
</gene>
<name>A0A0D0BRS6_9AGAM</name>
<proteinExistence type="predicted"/>
<accession>A0A0D0BRS6</accession>
<sequence>MAPTIGRNPIHKLLRQWSDFQSLRYLTWDPKCATNKRPPSIFLPGIIFLRRICFRFFISSYSHSSSSLLVVIDTWRLVDPSRIANSCLLVC</sequence>
<dbReference type="EMBL" id="KN835168">
    <property type="protein sequence ID" value="KIK45743.1"/>
    <property type="molecule type" value="Genomic_DNA"/>
</dbReference>
<dbReference type="InParanoid" id="A0A0D0BRS6"/>
<protein>
    <submittedName>
        <fullName evidence="1">Uncharacterized protein</fullName>
    </submittedName>
</protein>
<evidence type="ECO:0000313" key="1">
    <source>
        <dbReference type="EMBL" id="KIK45743.1"/>
    </source>
</evidence>
<evidence type="ECO:0000313" key="2">
    <source>
        <dbReference type="Proteomes" id="UP000054485"/>
    </source>
</evidence>